<accession>A0A1R2B911</accession>
<dbReference type="EMBL" id="MPUH01000840">
    <property type="protein sequence ID" value="OMJ73175.1"/>
    <property type="molecule type" value="Genomic_DNA"/>
</dbReference>
<dbReference type="Proteomes" id="UP000187209">
    <property type="component" value="Unassembled WGS sequence"/>
</dbReference>
<sequence length="95" mass="10826">MEKEPLNLNDEVENPEIIESYELGSPIVYNSKVNLTYSPSQDLLSGSSPRSAFMNSSGLMSKQLKEMIAQEREAFIKRCEDIRKQVLIMQNQLSD</sequence>
<keyword evidence="2" id="KW-1185">Reference proteome</keyword>
<name>A0A1R2B911_9CILI</name>
<organism evidence="1 2">
    <name type="scientific">Stentor coeruleus</name>
    <dbReference type="NCBI Taxonomy" id="5963"/>
    <lineage>
        <taxon>Eukaryota</taxon>
        <taxon>Sar</taxon>
        <taxon>Alveolata</taxon>
        <taxon>Ciliophora</taxon>
        <taxon>Postciliodesmatophora</taxon>
        <taxon>Heterotrichea</taxon>
        <taxon>Heterotrichida</taxon>
        <taxon>Stentoridae</taxon>
        <taxon>Stentor</taxon>
    </lineage>
</organism>
<evidence type="ECO:0000313" key="1">
    <source>
        <dbReference type="EMBL" id="OMJ73175.1"/>
    </source>
</evidence>
<evidence type="ECO:0000313" key="2">
    <source>
        <dbReference type="Proteomes" id="UP000187209"/>
    </source>
</evidence>
<gene>
    <name evidence="1" type="ORF">SteCoe_28179</name>
</gene>
<dbReference type="AlphaFoldDB" id="A0A1R2B911"/>
<comment type="caution">
    <text evidence="1">The sequence shown here is derived from an EMBL/GenBank/DDBJ whole genome shotgun (WGS) entry which is preliminary data.</text>
</comment>
<reference evidence="1 2" key="1">
    <citation type="submission" date="2016-11" db="EMBL/GenBank/DDBJ databases">
        <title>The macronuclear genome of Stentor coeruleus: a giant cell with tiny introns.</title>
        <authorList>
            <person name="Slabodnick M."/>
            <person name="Ruby J.G."/>
            <person name="Reiff S.B."/>
            <person name="Swart E.C."/>
            <person name="Gosai S."/>
            <person name="Prabakaran S."/>
            <person name="Witkowska E."/>
            <person name="Larue G.E."/>
            <person name="Fisher S."/>
            <person name="Freeman R.M."/>
            <person name="Gunawardena J."/>
            <person name="Chu W."/>
            <person name="Stover N.A."/>
            <person name="Gregory B.D."/>
            <person name="Nowacki M."/>
            <person name="Derisi J."/>
            <person name="Roy S.W."/>
            <person name="Marshall W.F."/>
            <person name="Sood P."/>
        </authorList>
    </citation>
    <scope>NUCLEOTIDE SEQUENCE [LARGE SCALE GENOMIC DNA]</scope>
    <source>
        <strain evidence="1">WM001</strain>
    </source>
</reference>
<protein>
    <submittedName>
        <fullName evidence="1">Uncharacterized protein</fullName>
    </submittedName>
</protein>
<proteinExistence type="predicted"/>